<dbReference type="InterPro" id="IPR006195">
    <property type="entry name" value="aa-tRNA-synth_II"/>
</dbReference>
<keyword evidence="4 7" id="KW-0067">ATP-binding</keyword>
<evidence type="ECO:0000256" key="5">
    <source>
        <dbReference type="ARBA" id="ARBA00022917"/>
    </source>
</evidence>
<dbReference type="EMBL" id="MFQR01000012">
    <property type="protein sequence ID" value="OGH84604.1"/>
    <property type="molecule type" value="Genomic_DNA"/>
</dbReference>
<dbReference type="InterPro" id="IPR012340">
    <property type="entry name" value="NA-bd_OB-fold"/>
</dbReference>
<protein>
    <recommendedName>
        <fullName evidence="7">Asparagine--tRNA ligase</fullName>
        <ecNumber evidence="7">6.1.1.22</ecNumber>
    </recommendedName>
    <alternativeName>
        <fullName evidence="7">Asparaginyl-tRNA synthetase</fullName>
        <shortName evidence="7">AsnRS</shortName>
    </alternativeName>
</protein>
<keyword evidence="6 7" id="KW-0030">Aminoacyl-tRNA synthetase</keyword>
<keyword evidence="3 7" id="KW-0547">Nucleotide-binding</keyword>
<evidence type="ECO:0000256" key="3">
    <source>
        <dbReference type="ARBA" id="ARBA00022741"/>
    </source>
</evidence>
<keyword evidence="7" id="KW-0963">Cytoplasm</keyword>
<proteinExistence type="inferred from homology"/>
<evidence type="ECO:0000256" key="6">
    <source>
        <dbReference type="ARBA" id="ARBA00023146"/>
    </source>
</evidence>
<dbReference type="GO" id="GO:0006421">
    <property type="term" value="P:asparaginyl-tRNA aminoacylation"/>
    <property type="evidence" value="ECO:0007669"/>
    <property type="project" value="UniProtKB-UniRule"/>
</dbReference>
<accession>A0A1F6NLU5</accession>
<sequence>MKVFIKDLAQHVGEEVVIFGWLYNKRSSSDSLSFLELRDGTGWAQAVAVKKDLSASVWAEIEKVGQESSVEVAGTVTKHPKKENVFELQLKDFKILQNAVDYPIALKDHGPDFLLDNRHLWLRSKKQWAILRVRDAIITAISDFLHQENFIRTDSPIFTPNACEGTTTLFPVPYFDLGTAYLSQSGQLYIEAAIGSVGRCYDFGPVFRAEKSKTKRHLTEFWMMDAEGAFVEHEENLKIQEELVRHIVRHCLKNCVEELAILERDIEKLKKADAPFKRYTYDEAIPKLHELGSDIKYGEDLGNDDEGLLTKDSDVPVFVEKWPKAIKSFYMKVDPTNPDLVLNDDLIATDNGGELIGGSQREDNHDLLLARIKHEGLNVEDYQWYLDLRKYGSVSHSGFGIGLERAVRWICGVEHVRECIPFPRTIGRLRP</sequence>
<dbReference type="InterPro" id="IPR004365">
    <property type="entry name" value="NA-bd_OB_tRNA"/>
</dbReference>
<evidence type="ECO:0000313" key="10">
    <source>
        <dbReference type="Proteomes" id="UP000177803"/>
    </source>
</evidence>
<dbReference type="GO" id="GO:0005737">
    <property type="term" value="C:cytoplasm"/>
    <property type="evidence" value="ECO:0007669"/>
    <property type="project" value="UniProtKB-SubCell"/>
</dbReference>
<evidence type="ECO:0000256" key="7">
    <source>
        <dbReference type="HAMAP-Rule" id="MF_00534"/>
    </source>
</evidence>
<feature type="domain" description="Aminoacyl-transfer RNA synthetases class-II family profile" evidence="8">
    <location>
        <begin position="131"/>
        <end position="431"/>
    </location>
</feature>
<evidence type="ECO:0000313" key="9">
    <source>
        <dbReference type="EMBL" id="OGH84604.1"/>
    </source>
</evidence>
<keyword evidence="2 7" id="KW-0436">Ligase</keyword>
<dbReference type="NCBIfam" id="NF003037">
    <property type="entry name" value="PRK03932.1"/>
    <property type="match status" value="1"/>
</dbReference>
<dbReference type="InterPro" id="IPR045864">
    <property type="entry name" value="aa-tRNA-synth_II/BPL/LPL"/>
</dbReference>
<dbReference type="InterPro" id="IPR004522">
    <property type="entry name" value="Asn-tRNA-ligase"/>
</dbReference>
<dbReference type="InterPro" id="IPR002312">
    <property type="entry name" value="Asp/Asn-tRNA-synth_IIb"/>
</dbReference>
<dbReference type="GO" id="GO:0003676">
    <property type="term" value="F:nucleic acid binding"/>
    <property type="evidence" value="ECO:0007669"/>
    <property type="project" value="InterPro"/>
</dbReference>
<dbReference type="Proteomes" id="UP000177803">
    <property type="component" value="Unassembled WGS sequence"/>
</dbReference>
<dbReference type="Pfam" id="PF01336">
    <property type="entry name" value="tRNA_anti-codon"/>
    <property type="match status" value="1"/>
</dbReference>
<dbReference type="CDD" id="cd00776">
    <property type="entry name" value="AsxRS_core"/>
    <property type="match status" value="1"/>
</dbReference>
<dbReference type="SUPFAM" id="SSF55681">
    <property type="entry name" value="Class II aaRS and biotin synthetases"/>
    <property type="match status" value="1"/>
</dbReference>
<evidence type="ECO:0000256" key="2">
    <source>
        <dbReference type="ARBA" id="ARBA00022598"/>
    </source>
</evidence>
<comment type="caution">
    <text evidence="9">The sequence shown here is derived from an EMBL/GenBank/DDBJ whole genome shotgun (WGS) entry which is preliminary data.</text>
</comment>
<comment type="subunit">
    <text evidence="7">Homodimer.</text>
</comment>
<evidence type="ECO:0000259" key="8">
    <source>
        <dbReference type="PROSITE" id="PS50862"/>
    </source>
</evidence>
<name>A0A1F6NLU5_9BACT</name>
<dbReference type="GO" id="GO:0005524">
    <property type="term" value="F:ATP binding"/>
    <property type="evidence" value="ECO:0007669"/>
    <property type="project" value="UniProtKB-UniRule"/>
</dbReference>
<dbReference type="GO" id="GO:0004816">
    <property type="term" value="F:asparagine-tRNA ligase activity"/>
    <property type="evidence" value="ECO:0007669"/>
    <property type="project" value="UniProtKB-UniRule"/>
</dbReference>
<dbReference type="PROSITE" id="PS50862">
    <property type="entry name" value="AA_TRNA_LIGASE_II"/>
    <property type="match status" value="1"/>
</dbReference>
<dbReference type="HAMAP" id="MF_00534">
    <property type="entry name" value="Asn_tRNA_synth"/>
    <property type="match status" value="1"/>
</dbReference>
<comment type="catalytic activity">
    <reaction evidence="7">
        <text>tRNA(Asn) + L-asparagine + ATP = L-asparaginyl-tRNA(Asn) + AMP + diphosphate + H(+)</text>
        <dbReference type="Rhea" id="RHEA:11180"/>
        <dbReference type="Rhea" id="RHEA-COMP:9659"/>
        <dbReference type="Rhea" id="RHEA-COMP:9674"/>
        <dbReference type="ChEBI" id="CHEBI:15378"/>
        <dbReference type="ChEBI" id="CHEBI:30616"/>
        <dbReference type="ChEBI" id="CHEBI:33019"/>
        <dbReference type="ChEBI" id="CHEBI:58048"/>
        <dbReference type="ChEBI" id="CHEBI:78442"/>
        <dbReference type="ChEBI" id="CHEBI:78515"/>
        <dbReference type="ChEBI" id="CHEBI:456215"/>
        <dbReference type="EC" id="6.1.1.22"/>
    </reaction>
</comment>
<dbReference type="InterPro" id="IPR004364">
    <property type="entry name" value="Aa-tRNA-synt_II"/>
</dbReference>
<dbReference type="PANTHER" id="PTHR22594">
    <property type="entry name" value="ASPARTYL/LYSYL-TRNA SYNTHETASE"/>
    <property type="match status" value="1"/>
</dbReference>
<reference evidence="9 10" key="1">
    <citation type="journal article" date="2016" name="Nat. Commun.">
        <title>Thousands of microbial genomes shed light on interconnected biogeochemical processes in an aquifer system.</title>
        <authorList>
            <person name="Anantharaman K."/>
            <person name="Brown C.T."/>
            <person name="Hug L.A."/>
            <person name="Sharon I."/>
            <person name="Castelle C.J."/>
            <person name="Probst A.J."/>
            <person name="Thomas B.C."/>
            <person name="Singh A."/>
            <person name="Wilkins M.J."/>
            <person name="Karaoz U."/>
            <person name="Brodie E.L."/>
            <person name="Williams K.H."/>
            <person name="Hubbard S.S."/>
            <person name="Banfield J.F."/>
        </authorList>
    </citation>
    <scope>NUCLEOTIDE SEQUENCE [LARGE SCALE GENOMIC DNA]</scope>
</reference>
<gene>
    <name evidence="7" type="primary">asnS</name>
    <name evidence="9" type="ORF">A2261_03185</name>
</gene>
<evidence type="ECO:0000256" key="4">
    <source>
        <dbReference type="ARBA" id="ARBA00022840"/>
    </source>
</evidence>
<evidence type="ECO:0000256" key="1">
    <source>
        <dbReference type="ARBA" id="ARBA00008226"/>
    </source>
</evidence>
<keyword evidence="5 7" id="KW-0648">Protein biosynthesis</keyword>
<dbReference type="PRINTS" id="PR01042">
    <property type="entry name" value="TRNASYNTHASP"/>
</dbReference>
<organism evidence="9 10">
    <name type="scientific">Candidatus Magasanikbacteria bacterium RIFOXYA2_FULL_44_8</name>
    <dbReference type="NCBI Taxonomy" id="1798696"/>
    <lineage>
        <taxon>Bacteria</taxon>
        <taxon>Candidatus Magasanikiibacteriota</taxon>
    </lineage>
</organism>
<dbReference type="EC" id="6.1.1.22" evidence="7"/>
<dbReference type="PANTHER" id="PTHR22594:SF34">
    <property type="entry name" value="ASPARAGINE--TRNA LIGASE, MITOCHONDRIAL-RELATED"/>
    <property type="match status" value="1"/>
</dbReference>
<dbReference type="NCBIfam" id="TIGR00457">
    <property type="entry name" value="asnS"/>
    <property type="match status" value="1"/>
</dbReference>
<dbReference type="Gene3D" id="2.40.50.140">
    <property type="entry name" value="Nucleic acid-binding proteins"/>
    <property type="match status" value="1"/>
</dbReference>
<dbReference type="Pfam" id="PF00152">
    <property type="entry name" value="tRNA-synt_2"/>
    <property type="match status" value="1"/>
</dbReference>
<dbReference type="AlphaFoldDB" id="A0A1F6NLU5"/>
<comment type="similarity">
    <text evidence="1 7">Belongs to the class-II aminoacyl-tRNA synthetase family.</text>
</comment>
<comment type="subcellular location">
    <subcellularLocation>
        <location evidence="7">Cytoplasm</location>
    </subcellularLocation>
</comment>
<dbReference type="Gene3D" id="3.30.930.10">
    <property type="entry name" value="Bira Bifunctional Protein, Domain 2"/>
    <property type="match status" value="1"/>
</dbReference>
<dbReference type="SUPFAM" id="SSF50249">
    <property type="entry name" value="Nucleic acid-binding proteins"/>
    <property type="match status" value="1"/>
</dbReference>